<dbReference type="Proteomes" id="UP000799118">
    <property type="component" value="Unassembled WGS sequence"/>
</dbReference>
<organism evidence="2 3">
    <name type="scientific">Gymnopus androsaceus JB14</name>
    <dbReference type="NCBI Taxonomy" id="1447944"/>
    <lineage>
        <taxon>Eukaryota</taxon>
        <taxon>Fungi</taxon>
        <taxon>Dikarya</taxon>
        <taxon>Basidiomycota</taxon>
        <taxon>Agaricomycotina</taxon>
        <taxon>Agaricomycetes</taxon>
        <taxon>Agaricomycetidae</taxon>
        <taxon>Agaricales</taxon>
        <taxon>Marasmiineae</taxon>
        <taxon>Omphalotaceae</taxon>
        <taxon>Gymnopus</taxon>
    </lineage>
</organism>
<feature type="transmembrane region" description="Helical" evidence="1">
    <location>
        <begin position="50"/>
        <end position="74"/>
    </location>
</feature>
<dbReference type="EMBL" id="ML769390">
    <property type="protein sequence ID" value="KAE9408709.1"/>
    <property type="molecule type" value="Genomic_DNA"/>
</dbReference>
<gene>
    <name evidence="2" type="ORF">BT96DRAFT_668747</name>
</gene>
<evidence type="ECO:0000313" key="3">
    <source>
        <dbReference type="Proteomes" id="UP000799118"/>
    </source>
</evidence>
<evidence type="ECO:0000256" key="1">
    <source>
        <dbReference type="SAM" id="Phobius"/>
    </source>
</evidence>
<protein>
    <submittedName>
        <fullName evidence="2">Uncharacterized protein</fullName>
    </submittedName>
</protein>
<proteinExistence type="predicted"/>
<feature type="transmembrane region" description="Helical" evidence="1">
    <location>
        <begin position="12"/>
        <end position="30"/>
    </location>
</feature>
<keyword evidence="1" id="KW-0812">Transmembrane</keyword>
<name>A0A6A4IDN5_9AGAR</name>
<dbReference type="AlphaFoldDB" id="A0A6A4IDN5"/>
<reference evidence="2" key="1">
    <citation type="journal article" date="2019" name="Environ. Microbiol.">
        <title>Fungal ecological strategies reflected in gene transcription - a case study of two litter decomposers.</title>
        <authorList>
            <person name="Barbi F."/>
            <person name="Kohler A."/>
            <person name="Barry K."/>
            <person name="Baskaran P."/>
            <person name="Daum C."/>
            <person name="Fauchery L."/>
            <person name="Ihrmark K."/>
            <person name="Kuo A."/>
            <person name="LaButti K."/>
            <person name="Lipzen A."/>
            <person name="Morin E."/>
            <person name="Grigoriev I.V."/>
            <person name="Henrissat B."/>
            <person name="Lindahl B."/>
            <person name="Martin F."/>
        </authorList>
    </citation>
    <scope>NUCLEOTIDE SEQUENCE</scope>
    <source>
        <strain evidence="2">JB14</strain>
    </source>
</reference>
<accession>A0A6A4IDN5</accession>
<keyword evidence="3" id="KW-1185">Reference proteome</keyword>
<keyword evidence="1" id="KW-1133">Transmembrane helix</keyword>
<keyword evidence="1" id="KW-0472">Membrane</keyword>
<sequence>MVCSIQSLRSGTGTLVIFLLALLIVSSRFSLSSLKRVVNNQSSITSLSNWVSQIISSPMLTMLHSILSIVTAMFSDTSLNRRA</sequence>
<evidence type="ECO:0000313" key="2">
    <source>
        <dbReference type="EMBL" id="KAE9408709.1"/>
    </source>
</evidence>